<dbReference type="Proteomes" id="UP000198793">
    <property type="component" value="Unassembled WGS sequence"/>
</dbReference>
<feature type="compositionally biased region" description="Basic and acidic residues" evidence="1">
    <location>
        <begin position="585"/>
        <end position="600"/>
    </location>
</feature>
<gene>
    <name evidence="2" type="ORF">SAMN05192530_102645</name>
</gene>
<evidence type="ECO:0000313" key="2">
    <source>
        <dbReference type="EMBL" id="SDN97377.1"/>
    </source>
</evidence>
<protein>
    <submittedName>
        <fullName evidence="2">Uncharacterized protein</fullName>
    </submittedName>
</protein>
<dbReference type="AlphaFoldDB" id="A0A1H0FRV1"/>
<organism evidence="2 3">
    <name type="scientific">Aureimonas jatrophae</name>
    <dbReference type="NCBI Taxonomy" id="1166073"/>
    <lineage>
        <taxon>Bacteria</taxon>
        <taxon>Pseudomonadati</taxon>
        <taxon>Pseudomonadota</taxon>
        <taxon>Alphaproteobacteria</taxon>
        <taxon>Hyphomicrobiales</taxon>
        <taxon>Aurantimonadaceae</taxon>
        <taxon>Aureimonas</taxon>
    </lineage>
</organism>
<feature type="region of interest" description="Disordered" evidence="1">
    <location>
        <begin position="551"/>
        <end position="602"/>
    </location>
</feature>
<accession>A0A1H0FRV1</accession>
<reference evidence="2 3" key="1">
    <citation type="submission" date="2016-10" db="EMBL/GenBank/DDBJ databases">
        <authorList>
            <person name="de Groot N.N."/>
        </authorList>
    </citation>
    <scope>NUCLEOTIDE SEQUENCE [LARGE SCALE GENOMIC DNA]</scope>
    <source>
        <strain evidence="3">L7-484,KACC 16230,DSM 25025</strain>
    </source>
</reference>
<proteinExistence type="predicted"/>
<dbReference type="RefSeq" id="WP_090671272.1">
    <property type="nucleotide sequence ID" value="NZ_FNIT01000002.1"/>
</dbReference>
<feature type="region of interest" description="Disordered" evidence="1">
    <location>
        <begin position="624"/>
        <end position="646"/>
    </location>
</feature>
<dbReference type="STRING" id="1166073.SAMN05192530_102645"/>
<dbReference type="EMBL" id="FNIT01000002">
    <property type="protein sequence ID" value="SDN97377.1"/>
    <property type="molecule type" value="Genomic_DNA"/>
</dbReference>
<evidence type="ECO:0000313" key="3">
    <source>
        <dbReference type="Proteomes" id="UP000198793"/>
    </source>
</evidence>
<feature type="compositionally biased region" description="Polar residues" evidence="1">
    <location>
        <begin position="636"/>
        <end position="646"/>
    </location>
</feature>
<feature type="region of interest" description="Disordered" evidence="1">
    <location>
        <begin position="368"/>
        <end position="393"/>
    </location>
</feature>
<name>A0A1H0FRV1_9HYPH</name>
<keyword evidence="3" id="KW-1185">Reference proteome</keyword>
<dbReference type="OrthoDB" id="7903479at2"/>
<sequence>MPVLNIEGRRVRVDDSFLQLSPEDQNRTVDEIASSIGVTAKREQEPQPSALEAGQFGGAAMNAAAGANEALYTVAGAPVDLMRGAMNIGIRGYNAATGSEVDQIPDTSFGGSRHIAETLGAIRPELDPQNTVARDTGDRLARAAGQGAGYAVAPVGALGAASRAGIVAPQAEAMATRILGGSGSVGEVAGNAIVGAGSGAGAQAAMEATPDAYDPVSGLAGGIAAGGTLAAAGGIPGLLRTTGRAVGDYLAPTTQAGRERLAAQRLQRSASDLEGARDQLADMPDELVPGSQPTTGQVTGDMGLLALERGAAVKRPEAFAQRRADQNEARLGALDGLQQGGAPEKVAEALRSRLRSIDDTAEQAIADARRGAQDRAVSIGQGTGPEASGERVRASLEAARARAKAEERALWSAVDPDGSLVIGTDGIRSQAARERGNLTLSAKPPSGEEAAIYDVIEQYGEVMPFREVTDLQSRIKSEMRAERLANGETPAYARLSRANNAIQQQLERVTLNKALQEQGAVARGEMRVENTLAAALRREQERWIAERAELQAAGGDGPRGFAGNGGGRSPAVSGSPRAEGQTRGQPRDVARDPRLSRDDLVPNFDDAALGRLTVARDATRNRAETFDNRTLGPIRQRSTATGPYATANSTVPGRIFYPRADSAEAIAQFRRAVGDGEALPILQDYAVDRLRAVAMREDGTLDPGKVDRWRRAHADALRSFPELDRTLADAGRISDAMGNVVKRQKAVQAEMSKGALGRLLQVEDPGDVTRTVGSIFGAQDATGRMRQLRAAIGSDEEAQKGLRQAVADHIRLQLVGNTEAGTSGLGTIKADQFQTFMRKNAAALQAAGFSGDEIATMQAIATDLQQANRSLSSVKMPGGSDTTQNLYSAGKGDGQPSILARLLSNAPTAAGGVGGFVAGGPLAAFAGAVGAKTVADLRSAGIATVDDLVADALLNPGRARILLSKPTTRKSEEDTLRLLGQVYRRSVATSGAVATGGNVAMVEGSQDDRRKPLEVTVERSR</sequence>
<feature type="compositionally biased region" description="Gly residues" evidence="1">
    <location>
        <begin position="554"/>
        <end position="568"/>
    </location>
</feature>
<evidence type="ECO:0000256" key="1">
    <source>
        <dbReference type="SAM" id="MobiDB-lite"/>
    </source>
</evidence>